<evidence type="ECO:0000313" key="7">
    <source>
        <dbReference type="RefSeq" id="XP_010263438.1"/>
    </source>
</evidence>
<evidence type="ECO:0000256" key="1">
    <source>
        <dbReference type="ARBA" id="ARBA00008773"/>
    </source>
</evidence>
<gene>
    <name evidence="7" type="primary">LOC104601700</name>
</gene>
<organism evidence="6 7">
    <name type="scientific">Nelumbo nucifera</name>
    <name type="common">Sacred lotus</name>
    <dbReference type="NCBI Taxonomy" id="4432"/>
    <lineage>
        <taxon>Eukaryota</taxon>
        <taxon>Viridiplantae</taxon>
        <taxon>Streptophyta</taxon>
        <taxon>Embryophyta</taxon>
        <taxon>Tracheophyta</taxon>
        <taxon>Spermatophyta</taxon>
        <taxon>Magnoliopsida</taxon>
        <taxon>Proteales</taxon>
        <taxon>Nelumbonaceae</taxon>
        <taxon>Nelumbo</taxon>
    </lineage>
</organism>
<dbReference type="KEGG" id="nnu:104601700"/>
<dbReference type="AlphaFoldDB" id="A0A1U8ALA7"/>
<keyword evidence="2 5" id="KW-0378">Hydrolase</keyword>
<accession>A0A1U8ALA7</accession>
<dbReference type="RefSeq" id="XP_010263438.1">
    <property type="nucleotide sequence ID" value="XM_010265136.1"/>
</dbReference>
<dbReference type="InterPro" id="IPR017853">
    <property type="entry name" value="GH"/>
</dbReference>
<dbReference type="OrthoDB" id="941679at2759"/>
<comment type="similarity">
    <text evidence="1 4">Belongs to the glycosyl hydrolase 17 family.</text>
</comment>
<dbReference type="InParanoid" id="A0A1U8ALA7"/>
<sequence length="151" mass="16470">MKPIIGFLAENGSPLCANIYPCLSYHHNQNSMRLDYALFTAPGSVVNDGRFRYHSLFDALLDSVYAAVEKVGGSSVRIVVSETGWPSAGDPVATIANAQTYLKRLIQHVKGGTPINPNGRIETYIMFDENTMPGAETQGHFGPLAKRQINT</sequence>
<dbReference type="Gene3D" id="3.20.20.80">
    <property type="entry name" value="Glycosidases"/>
    <property type="match status" value="1"/>
</dbReference>
<dbReference type="GeneID" id="104601700"/>
<evidence type="ECO:0000313" key="6">
    <source>
        <dbReference type="Proteomes" id="UP000189703"/>
    </source>
</evidence>
<keyword evidence="3 5" id="KW-0326">Glycosidase</keyword>
<keyword evidence="6" id="KW-1185">Reference proteome</keyword>
<protein>
    <submittedName>
        <fullName evidence="7">Glucan endo-1,3-beta-glucosidase-like</fullName>
    </submittedName>
</protein>
<dbReference type="PANTHER" id="PTHR32227">
    <property type="entry name" value="GLUCAN ENDO-1,3-BETA-GLUCOSIDASE BG1-RELATED-RELATED"/>
    <property type="match status" value="1"/>
</dbReference>
<evidence type="ECO:0000256" key="4">
    <source>
        <dbReference type="RuleBase" id="RU004335"/>
    </source>
</evidence>
<dbReference type="PROSITE" id="PS00587">
    <property type="entry name" value="GLYCOSYL_HYDROL_F17"/>
    <property type="match status" value="1"/>
</dbReference>
<dbReference type="Pfam" id="PF00332">
    <property type="entry name" value="Glyco_hydro_17"/>
    <property type="match status" value="1"/>
</dbReference>
<reference evidence="7" key="1">
    <citation type="submission" date="2025-08" db="UniProtKB">
        <authorList>
            <consortium name="RefSeq"/>
        </authorList>
    </citation>
    <scope>IDENTIFICATION</scope>
</reference>
<evidence type="ECO:0000256" key="3">
    <source>
        <dbReference type="ARBA" id="ARBA00023295"/>
    </source>
</evidence>
<dbReference type="InterPro" id="IPR000490">
    <property type="entry name" value="Glyco_hydro_17"/>
</dbReference>
<proteinExistence type="inferred from homology"/>
<dbReference type="InterPro" id="IPR044965">
    <property type="entry name" value="Glyco_hydro_17_plant"/>
</dbReference>
<dbReference type="GO" id="GO:0005975">
    <property type="term" value="P:carbohydrate metabolic process"/>
    <property type="evidence" value="ECO:0007669"/>
    <property type="project" value="InterPro"/>
</dbReference>
<evidence type="ECO:0000256" key="2">
    <source>
        <dbReference type="ARBA" id="ARBA00022801"/>
    </source>
</evidence>
<evidence type="ECO:0000256" key="5">
    <source>
        <dbReference type="RuleBase" id="RU004336"/>
    </source>
</evidence>
<name>A0A1U8ALA7_NELNU</name>
<dbReference type="Proteomes" id="UP000189703">
    <property type="component" value="Unplaced"/>
</dbReference>
<dbReference type="OMA" id="CANIYPC"/>
<dbReference type="GO" id="GO:0004553">
    <property type="term" value="F:hydrolase activity, hydrolyzing O-glycosyl compounds"/>
    <property type="evidence" value="ECO:0007669"/>
    <property type="project" value="InterPro"/>
</dbReference>
<dbReference type="SUPFAM" id="SSF51445">
    <property type="entry name" value="(Trans)glycosidases"/>
    <property type="match status" value="1"/>
</dbReference>